<keyword evidence="5 7" id="KW-1133">Transmembrane helix</keyword>
<evidence type="ECO:0000256" key="5">
    <source>
        <dbReference type="ARBA" id="ARBA00022989"/>
    </source>
</evidence>
<keyword evidence="6 7" id="KW-0472">Membrane</keyword>
<evidence type="ECO:0008006" key="10">
    <source>
        <dbReference type="Google" id="ProtNLM"/>
    </source>
</evidence>
<organism evidence="8 9">
    <name type="scientific">Obba rivulosa</name>
    <dbReference type="NCBI Taxonomy" id="1052685"/>
    <lineage>
        <taxon>Eukaryota</taxon>
        <taxon>Fungi</taxon>
        <taxon>Dikarya</taxon>
        <taxon>Basidiomycota</taxon>
        <taxon>Agaricomycotina</taxon>
        <taxon>Agaricomycetes</taxon>
        <taxon>Polyporales</taxon>
        <taxon>Gelatoporiaceae</taxon>
        <taxon>Obba</taxon>
    </lineage>
</organism>
<dbReference type="InterPro" id="IPR050173">
    <property type="entry name" value="ABC_transporter_C-like"/>
</dbReference>
<sequence length="313" mass="35099">MLGNTSSSLEIGDLPIVPANMRATVLFANMRAAMRRWKLRIGSWRPKPGSGWELEYRIVRVNLPIMTAVIVLAAIAAVLFYVPAFFLQQTIVYLKNDPSREHRGWGWVFCAELFFSNVISQLVTGQLWSLSTTELQTLVRKDVASSSAAKPTPVPEVESAPAASSTTEADGEAWCVISHVLRMITGNSPNEIMIGTLFLYHLLGVSCFFGLAVTCLFLPMNHFASKEVIGAQNNLIKARNERVALTNEFMAWERSFEKRVLKVRGRELKYQKLNYTIEETVFNEMKFALNAFPETLINMLQVCLAEPLSICLS</sequence>
<dbReference type="GO" id="GO:0042626">
    <property type="term" value="F:ATPase-coupled transmembrane transporter activity"/>
    <property type="evidence" value="ECO:0007669"/>
    <property type="project" value="TreeGrafter"/>
</dbReference>
<dbReference type="AlphaFoldDB" id="A0A8E2ATZ9"/>
<dbReference type="PANTHER" id="PTHR24223">
    <property type="entry name" value="ATP-BINDING CASSETTE SUB-FAMILY C"/>
    <property type="match status" value="1"/>
</dbReference>
<evidence type="ECO:0000256" key="7">
    <source>
        <dbReference type="SAM" id="Phobius"/>
    </source>
</evidence>
<dbReference type="OrthoDB" id="6500128at2759"/>
<dbReference type="Proteomes" id="UP000250043">
    <property type="component" value="Unassembled WGS sequence"/>
</dbReference>
<dbReference type="InterPro" id="IPR036640">
    <property type="entry name" value="ABC1_TM_sf"/>
</dbReference>
<keyword evidence="4" id="KW-0067">ATP-binding</keyword>
<evidence type="ECO:0000256" key="1">
    <source>
        <dbReference type="ARBA" id="ARBA00022692"/>
    </source>
</evidence>
<proteinExistence type="predicted"/>
<protein>
    <recommendedName>
        <fullName evidence="10">ABC transmembrane type-1 domain-containing protein</fullName>
    </recommendedName>
</protein>
<dbReference type="SUPFAM" id="SSF90123">
    <property type="entry name" value="ABC transporter transmembrane region"/>
    <property type="match status" value="1"/>
</dbReference>
<keyword evidence="9" id="KW-1185">Reference proteome</keyword>
<dbReference type="GO" id="GO:0000329">
    <property type="term" value="C:fungal-type vacuole membrane"/>
    <property type="evidence" value="ECO:0007669"/>
    <property type="project" value="TreeGrafter"/>
</dbReference>
<dbReference type="EMBL" id="KV722595">
    <property type="protein sequence ID" value="OCH85275.1"/>
    <property type="molecule type" value="Genomic_DNA"/>
</dbReference>
<accession>A0A8E2ATZ9</accession>
<dbReference type="GO" id="GO:0005524">
    <property type="term" value="F:ATP binding"/>
    <property type="evidence" value="ECO:0007669"/>
    <property type="project" value="UniProtKB-KW"/>
</dbReference>
<keyword evidence="3" id="KW-0547">Nucleotide-binding</keyword>
<gene>
    <name evidence="8" type="ORF">OBBRIDRAFT_815142</name>
</gene>
<evidence type="ECO:0000256" key="3">
    <source>
        <dbReference type="ARBA" id="ARBA00022741"/>
    </source>
</evidence>
<evidence type="ECO:0000313" key="9">
    <source>
        <dbReference type="Proteomes" id="UP000250043"/>
    </source>
</evidence>
<dbReference type="PANTHER" id="PTHR24223:SF353">
    <property type="entry name" value="ABC TRANSPORTER ATP-BINDING PROTEIN_PERMEASE VMR1-RELATED"/>
    <property type="match status" value="1"/>
</dbReference>
<evidence type="ECO:0000256" key="6">
    <source>
        <dbReference type="ARBA" id="ARBA00023136"/>
    </source>
</evidence>
<evidence type="ECO:0000256" key="4">
    <source>
        <dbReference type="ARBA" id="ARBA00022840"/>
    </source>
</evidence>
<dbReference type="Gene3D" id="1.20.1560.10">
    <property type="entry name" value="ABC transporter type 1, transmembrane domain"/>
    <property type="match status" value="1"/>
</dbReference>
<evidence type="ECO:0000256" key="2">
    <source>
        <dbReference type="ARBA" id="ARBA00022737"/>
    </source>
</evidence>
<feature type="transmembrane region" description="Helical" evidence="7">
    <location>
        <begin position="65"/>
        <end position="87"/>
    </location>
</feature>
<keyword evidence="1 7" id="KW-0812">Transmembrane</keyword>
<evidence type="ECO:0000313" key="8">
    <source>
        <dbReference type="EMBL" id="OCH85275.1"/>
    </source>
</evidence>
<keyword evidence="2" id="KW-0677">Repeat</keyword>
<name>A0A8E2ATZ9_9APHY</name>
<feature type="transmembrane region" description="Helical" evidence="7">
    <location>
        <begin position="198"/>
        <end position="218"/>
    </location>
</feature>
<reference evidence="8 9" key="1">
    <citation type="submission" date="2016-07" db="EMBL/GenBank/DDBJ databases">
        <title>Draft genome of the white-rot fungus Obba rivulosa 3A-2.</title>
        <authorList>
            <consortium name="DOE Joint Genome Institute"/>
            <person name="Miettinen O."/>
            <person name="Riley R."/>
            <person name="Acob R."/>
            <person name="Barry K."/>
            <person name="Cullen D."/>
            <person name="De Vries R."/>
            <person name="Hainaut M."/>
            <person name="Hatakka A."/>
            <person name="Henrissat B."/>
            <person name="Hilden K."/>
            <person name="Kuo R."/>
            <person name="Labutti K."/>
            <person name="Lipzen A."/>
            <person name="Makela M.R."/>
            <person name="Sandor L."/>
            <person name="Spatafora J.W."/>
            <person name="Grigoriev I.V."/>
            <person name="Hibbett D.S."/>
        </authorList>
    </citation>
    <scope>NUCLEOTIDE SEQUENCE [LARGE SCALE GENOMIC DNA]</scope>
    <source>
        <strain evidence="8 9">3A-2</strain>
    </source>
</reference>